<dbReference type="InterPro" id="IPR017907">
    <property type="entry name" value="Znf_RING_CS"/>
</dbReference>
<dbReference type="AlphaFoldDB" id="A0AAU9JAQ0"/>
<dbReference type="InterPro" id="IPR018957">
    <property type="entry name" value="Znf_C3HC4_RING-type"/>
</dbReference>
<dbReference type="SMART" id="SM00647">
    <property type="entry name" value="IBR"/>
    <property type="match status" value="2"/>
</dbReference>
<feature type="transmembrane region" description="Helical" evidence="15">
    <location>
        <begin position="317"/>
        <end position="340"/>
    </location>
</feature>
<keyword evidence="6 15" id="KW-0812">Transmembrane</keyword>
<evidence type="ECO:0000256" key="7">
    <source>
        <dbReference type="ARBA" id="ARBA00022723"/>
    </source>
</evidence>
<keyword evidence="8" id="KW-0677">Repeat</keyword>
<dbReference type="InterPro" id="IPR013083">
    <property type="entry name" value="Znf_RING/FYVE/PHD"/>
</dbReference>
<keyword evidence="7" id="KW-0479">Metal-binding</keyword>
<evidence type="ECO:0000256" key="13">
    <source>
        <dbReference type="ARBA" id="ARBA00023136"/>
    </source>
</evidence>
<dbReference type="InterPro" id="IPR001841">
    <property type="entry name" value="Znf_RING"/>
</dbReference>
<evidence type="ECO:0000256" key="5">
    <source>
        <dbReference type="ARBA" id="ARBA00022679"/>
    </source>
</evidence>
<dbReference type="PROSITE" id="PS51873">
    <property type="entry name" value="TRIAD"/>
    <property type="match status" value="1"/>
</dbReference>
<gene>
    <name evidence="18" type="ORF">BSTOLATCC_MIC19028</name>
</gene>
<keyword evidence="11" id="KW-0862">Zinc</keyword>
<evidence type="ECO:0000256" key="12">
    <source>
        <dbReference type="ARBA" id="ARBA00022989"/>
    </source>
</evidence>
<comment type="caution">
    <text evidence="18">The sequence shown here is derived from an EMBL/GenBank/DDBJ whole genome shotgun (WGS) entry which is preliminary data.</text>
</comment>
<dbReference type="Gene3D" id="1.20.120.1750">
    <property type="match status" value="1"/>
</dbReference>
<accession>A0AAU9JAQ0</accession>
<dbReference type="Gene3D" id="3.30.40.10">
    <property type="entry name" value="Zinc/RING finger domain, C3HC4 (zinc finger)"/>
    <property type="match status" value="1"/>
</dbReference>
<evidence type="ECO:0000256" key="9">
    <source>
        <dbReference type="ARBA" id="ARBA00022771"/>
    </source>
</evidence>
<reference evidence="18" key="1">
    <citation type="submission" date="2021-09" db="EMBL/GenBank/DDBJ databases">
        <authorList>
            <consortium name="AG Swart"/>
            <person name="Singh M."/>
            <person name="Singh A."/>
            <person name="Seah K."/>
            <person name="Emmerich C."/>
        </authorList>
    </citation>
    <scope>NUCLEOTIDE SEQUENCE</scope>
    <source>
        <strain evidence="18">ATCC30299</strain>
    </source>
</reference>
<dbReference type="InterPro" id="IPR031127">
    <property type="entry name" value="E3_UB_ligase_RBR"/>
</dbReference>
<dbReference type="GO" id="GO:0061630">
    <property type="term" value="F:ubiquitin protein ligase activity"/>
    <property type="evidence" value="ECO:0007669"/>
    <property type="project" value="UniProtKB-EC"/>
</dbReference>
<dbReference type="Proteomes" id="UP001162131">
    <property type="component" value="Unassembled WGS sequence"/>
</dbReference>
<feature type="transmembrane region" description="Helical" evidence="15">
    <location>
        <begin position="227"/>
        <end position="248"/>
    </location>
</feature>
<dbReference type="InterPro" id="IPR002867">
    <property type="entry name" value="IBR_dom"/>
</dbReference>
<evidence type="ECO:0000256" key="10">
    <source>
        <dbReference type="ARBA" id="ARBA00022786"/>
    </source>
</evidence>
<protein>
    <recommendedName>
        <fullName evidence="4">RBR-type E3 ubiquitin transferase</fullName>
        <ecNumber evidence="4">2.3.2.31</ecNumber>
    </recommendedName>
</protein>
<evidence type="ECO:0000313" key="19">
    <source>
        <dbReference type="Proteomes" id="UP001162131"/>
    </source>
</evidence>
<keyword evidence="12 15" id="KW-1133">Transmembrane helix</keyword>
<keyword evidence="5" id="KW-0808">Transferase</keyword>
<dbReference type="Gene3D" id="2.20.25.20">
    <property type="match status" value="1"/>
</dbReference>
<evidence type="ECO:0000256" key="8">
    <source>
        <dbReference type="ARBA" id="ARBA00022737"/>
    </source>
</evidence>
<name>A0AAU9JAQ0_9CILI</name>
<comment type="subcellular location">
    <subcellularLocation>
        <location evidence="2">Membrane</location>
        <topology evidence="2">Single-pass membrane protein</topology>
    </subcellularLocation>
</comment>
<evidence type="ECO:0000313" key="18">
    <source>
        <dbReference type="EMBL" id="CAG9317786.1"/>
    </source>
</evidence>
<evidence type="ECO:0000259" key="17">
    <source>
        <dbReference type="PROSITE" id="PS51873"/>
    </source>
</evidence>
<dbReference type="Pfam" id="PF01485">
    <property type="entry name" value="IBR"/>
    <property type="match status" value="2"/>
</dbReference>
<evidence type="ECO:0000256" key="11">
    <source>
        <dbReference type="ARBA" id="ARBA00022833"/>
    </source>
</evidence>
<dbReference type="EMBL" id="CAJZBQ010000018">
    <property type="protein sequence ID" value="CAG9317786.1"/>
    <property type="molecule type" value="Genomic_DNA"/>
</dbReference>
<feature type="domain" description="RING-type" evidence="17">
    <location>
        <begin position="19"/>
        <end position="225"/>
    </location>
</feature>
<keyword evidence="10" id="KW-0833">Ubl conjugation pathway</keyword>
<keyword evidence="9 14" id="KW-0863">Zinc-finger</keyword>
<evidence type="ECO:0000256" key="14">
    <source>
        <dbReference type="PROSITE-ProRule" id="PRU00175"/>
    </source>
</evidence>
<evidence type="ECO:0000256" key="4">
    <source>
        <dbReference type="ARBA" id="ARBA00012251"/>
    </source>
</evidence>
<organism evidence="18 19">
    <name type="scientific">Blepharisma stoltei</name>
    <dbReference type="NCBI Taxonomy" id="1481888"/>
    <lineage>
        <taxon>Eukaryota</taxon>
        <taxon>Sar</taxon>
        <taxon>Alveolata</taxon>
        <taxon>Ciliophora</taxon>
        <taxon>Postciliodesmatophora</taxon>
        <taxon>Heterotrichea</taxon>
        <taxon>Heterotrichida</taxon>
        <taxon>Blepharismidae</taxon>
        <taxon>Blepharisma</taxon>
    </lineage>
</organism>
<evidence type="ECO:0000256" key="3">
    <source>
        <dbReference type="ARBA" id="ARBA00004906"/>
    </source>
</evidence>
<keyword evidence="19" id="KW-1185">Reference proteome</keyword>
<dbReference type="GO" id="GO:0008270">
    <property type="term" value="F:zinc ion binding"/>
    <property type="evidence" value="ECO:0007669"/>
    <property type="project" value="UniProtKB-KW"/>
</dbReference>
<comment type="catalytic activity">
    <reaction evidence="1">
        <text>[E2 ubiquitin-conjugating enzyme]-S-ubiquitinyl-L-cysteine + [acceptor protein]-L-lysine = [E2 ubiquitin-conjugating enzyme]-L-cysteine + [acceptor protein]-N(6)-ubiquitinyl-L-lysine.</text>
        <dbReference type="EC" id="2.3.2.31"/>
    </reaction>
</comment>
<evidence type="ECO:0000256" key="1">
    <source>
        <dbReference type="ARBA" id="ARBA00001798"/>
    </source>
</evidence>
<dbReference type="Pfam" id="PF00097">
    <property type="entry name" value="zf-C3HC4"/>
    <property type="match status" value="1"/>
</dbReference>
<dbReference type="GO" id="GO:0016567">
    <property type="term" value="P:protein ubiquitination"/>
    <property type="evidence" value="ECO:0007669"/>
    <property type="project" value="InterPro"/>
</dbReference>
<feature type="transmembrane region" description="Helical" evidence="15">
    <location>
        <begin position="346"/>
        <end position="364"/>
    </location>
</feature>
<dbReference type="CDD" id="cd20335">
    <property type="entry name" value="BRcat_RBR"/>
    <property type="match status" value="1"/>
</dbReference>
<dbReference type="PROSITE" id="PS00518">
    <property type="entry name" value="ZF_RING_1"/>
    <property type="match status" value="1"/>
</dbReference>
<feature type="transmembrane region" description="Helical" evidence="15">
    <location>
        <begin position="272"/>
        <end position="296"/>
    </location>
</feature>
<keyword evidence="13 15" id="KW-0472">Membrane</keyword>
<dbReference type="PANTHER" id="PTHR11685">
    <property type="entry name" value="RBR FAMILY RING FINGER AND IBR DOMAIN-CONTAINING"/>
    <property type="match status" value="1"/>
</dbReference>
<dbReference type="InterPro" id="IPR044066">
    <property type="entry name" value="TRIAD_supradom"/>
</dbReference>
<dbReference type="EC" id="2.3.2.31" evidence="4"/>
<proteinExistence type="predicted"/>
<feature type="domain" description="RING-type" evidence="16">
    <location>
        <begin position="23"/>
        <end position="69"/>
    </location>
</feature>
<dbReference type="GO" id="GO:0031090">
    <property type="term" value="C:organelle membrane"/>
    <property type="evidence" value="ECO:0007669"/>
    <property type="project" value="UniProtKB-ARBA"/>
</dbReference>
<evidence type="ECO:0000259" key="16">
    <source>
        <dbReference type="PROSITE" id="PS50089"/>
    </source>
</evidence>
<dbReference type="GO" id="GO:0005737">
    <property type="term" value="C:cytoplasm"/>
    <property type="evidence" value="ECO:0007669"/>
    <property type="project" value="UniProtKB-ARBA"/>
</dbReference>
<evidence type="ECO:0000256" key="6">
    <source>
        <dbReference type="ARBA" id="ARBA00022692"/>
    </source>
</evidence>
<evidence type="ECO:0000256" key="15">
    <source>
        <dbReference type="SAM" id="Phobius"/>
    </source>
</evidence>
<dbReference type="SUPFAM" id="SSF57850">
    <property type="entry name" value="RING/U-box"/>
    <property type="match status" value="3"/>
</dbReference>
<dbReference type="PROSITE" id="PS50089">
    <property type="entry name" value="ZF_RING_2"/>
    <property type="match status" value="1"/>
</dbReference>
<evidence type="ECO:0000256" key="2">
    <source>
        <dbReference type="ARBA" id="ARBA00004167"/>
    </source>
</evidence>
<dbReference type="FunFam" id="3.30.40.10:FF:000051">
    <property type="entry name" value="RBR-type E3 ubiquitin transferase"/>
    <property type="match status" value="1"/>
</dbReference>
<comment type="pathway">
    <text evidence="3">Protein modification; protein ubiquitination.</text>
</comment>
<sequence>MSIPKFTTDSHIIFSTICKQLECPICTISKSTSNFTTIKACGHSFCSFCIQSYLLNQIDMGKFYPLKCPNFECTSEDIDIEEFQGLLTDEQFQQFARLKQRALLEKDPNFRWCPKPDCKGYCYIENSNMNLKCNLCSFEFCASCKEAWHTGICISVEDGLRQYAKDKNLKKCPSCHSYVEKVWGCSTIVCRCGVSFCMSCGNLLDDKHDPIVCTLGGNYSNASWGMILLFLAAWVIFPIDSFILIVHIGENWGGPEIEDKCDRYIWEHRKVFYVIAFLLSPIFTVLLLILFAGIFSNEILNEYLKSHYIEERLNWKVWLAIKIVYYILSTIIILVLIVLVWLIFHALLPLFGLGLLIAKLVYICKKAK</sequence>